<dbReference type="AlphaFoldDB" id="A0A6J6A2A3"/>
<dbReference type="PANTHER" id="PTHR12302:SF3">
    <property type="entry name" value="SERINE_THREONINE-PROTEIN KINASE 31"/>
    <property type="match status" value="1"/>
</dbReference>
<dbReference type="GO" id="GO:0016787">
    <property type="term" value="F:hydrolase activity"/>
    <property type="evidence" value="ECO:0007669"/>
    <property type="project" value="UniProtKB-KW"/>
</dbReference>
<dbReference type="EMBL" id="CAFBPX010000045">
    <property type="protein sequence ID" value="CAB5031472.1"/>
    <property type="molecule type" value="Genomic_DNA"/>
</dbReference>
<dbReference type="GO" id="GO:0003676">
    <property type="term" value="F:nucleic acid binding"/>
    <property type="evidence" value="ECO:0007669"/>
    <property type="project" value="InterPro"/>
</dbReference>
<dbReference type="GO" id="GO:0004519">
    <property type="term" value="F:endonuclease activity"/>
    <property type="evidence" value="ECO:0007669"/>
    <property type="project" value="UniProtKB-KW"/>
</dbReference>
<dbReference type="PANTHER" id="PTHR12302">
    <property type="entry name" value="EBNA2 BINDING PROTEIN P100"/>
    <property type="match status" value="1"/>
</dbReference>
<evidence type="ECO:0000259" key="4">
    <source>
        <dbReference type="PROSITE" id="PS50830"/>
    </source>
</evidence>
<dbReference type="EMBL" id="CAESAO010000241">
    <property type="protein sequence ID" value="CAB4347619.1"/>
    <property type="molecule type" value="Genomic_DNA"/>
</dbReference>
<dbReference type="InterPro" id="IPR035437">
    <property type="entry name" value="SNase_OB-fold_sf"/>
</dbReference>
<dbReference type="InterPro" id="IPR002071">
    <property type="entry name" value="Thermonucl_AS"/>
</dbReference>
<name>A0A6J6A2A3_9ZZZZ</name>
<protein>
    <submittedName>
        <fullName evidence="5">Unannotated protein</fullName>
    </submittedName>
</protein>
<keyword evidence="1" id="KW-0540">Nuclease</keyword>
<proteinExistence type="predicted"/>
<keyword evidence="3" id="KW-0378">Hydrolase</keyword>
<evidence type="ECO:0000256" key="2">
    <source>
        <dbReference type="ARBA" id="ARBA00022759"/>
    </source>
</evidence>
<organism evidence="5">
    <name type="scientific">freshwater metagenome</name>
    <dbReference type="NCBI Taxonomy" id="449393"/>
    <lineage>
        <taxon>unclassified sequences</taxon>
        <taxon>metagenomes</taxon>
        <taxon>ecological metagenomes</taxon>
    </lineage>
</organism>
<keyword evidence="2" id="KW-0255">Endonuclease</keyword>
<evidence type="ECO:0000256" key="3">
    <source>
        <dbReference type="ARBA" id="ARBA00022801"/>
    </source>
</evidence>
<dbReference type="SMART" id="SM00318">
    <property type="entry name" value="SNc"/>
    <property type="match status" value="1"/>
</dbReference>
<accession>A0A6J6A2A3</accession>
<dbReference type="PROSITE" id="PS50830">
    <property type="entry name" value="TNASE_3"/>
    <property type="match status" value="1"/>
</dbReference>
<dbReference type="SUPFAM" id="SSF50199">
    <property type="entry name" value="Staphylococcal nuclease"/>
    <property type="match status" value="1"/>
</dbReference>
<gene>
    <name evidence="5" type="ORF">UFOPK3522_01763</name>
    <name evidence="6" type="ORF">UFOPK4175_00372</name>
</gene>
<reference evidence="5" key="1">
    <citation type="submission" date="2020-05" db="EMBL/GenBank/DDBJ databases">
        <authorList>
            <person name="Chiriac C."/>
            <person name="Salcher M."/>
            <person name="Ghai R."/>
            <person name="Kavagutti S V."/>
        </authorList>
    </citation>
    <scope>NUCLEOTIDE SEQUENCE</scope>
</reference>
<dbReference type="Gene3D" id="2.40.50.90">
    <property type="match status" value="1"/>
</dbReference>
<dbReference type="PROSITE" id="PS01284">
    <property type="entry name" value="TNASE_2"/>
    <property type="match status" value="1"/>
</dbReference>
<evidence type="ECO:0000313" key="5">
    <source>
        <dbReference type="EMBL" id="CAB4347619.1"/>
    </source>
</evidence>
<feature type="domain" description="TNase-like" evidence="4">
    <location>
        <begin position="26"/>
        <end position="163"/>
    </location>
</feature>
<evidence type="ECO:0000313" key="6">
    <source>
        <dbReference type="EMBL" id="CAB5031472.1"/>
    </source>
</evidence>
<evidence type="ECO:0000256" key="1">
    <source>
        <dbReference type="ARBA" id="ARBA00022722"/>
    </source>
</evidence>
<dbReference type="InterPro" id="IPR016071">
    <property type="entry name" value="Staphylococal_nuclease_OB-fold"/>
</dbReference>
<sequence>MVALLSATLLLVAASGCGGLDLGPNQQLDGTAVRVVDGDTIIADLGGREERVRYIGIDTPESVKPNADVACFGPEASHENERLLPSGTPIRLVVGAEPRDRYGRLLAYVYRRSETGKELFVNADLVRRGFAKTMVFPPNTLHAGEFAQLRNAAHSERLGLWGSCR</sequence>
<dbReference type="Pfam" id="PF00565">
    <property type="entry name" value="SNase"/>
    <property type="match status" value="1"/>
</dbReference>